<evidence type="ECO:0000256" key="1">
    <source>
        <dbReference type="SAM" id="MobiDB-lite"/>
    </source>
</evidence>
<proteinExistence type="predicted"/>
<protein>
    <submittedName>
        <fullName evidence="2">Uncharacterized protein</fullName>
    </submittedName>
</protein>
<evidence type="ECO:0000313" key="2">
    <source>
        <dbReference type="EMBL" id="PXX77731.1"/>
    </source>
</evidence>
<sequence length="171" mass="18937">MQISPASQGNFSALTSNPSRRADGSQADAPLLYSNQEWLNTEAGKALAARRQENDADLAAAYDTQARQAEMTQQMNMEADTVFRRGDQILAVLYKDGSVYWHDNAGVNISQLSEANRYLSQNEYRMAMRQSLIQAFGANAVSTSYGLHQKAPTQGDLMAEERSYYARIGGR</sequence>
<dbReference type="AlphaFoldDB" id="A0A318KIQ5"/>
<gene>
    <name evidence="2" type="ORF">DFR34_11543</name>
</gene>
<keyword evidence="3" id="KW-1185">Reference proteome</keyword>
<reference evidence="2 3" key="1">
    <citation type="submission" date="2018-05" db="EMBL/GenBank/DDBJ databases">
        <title>Genomic Encyclopedia of Type Strains, Phase IV (KMG-IV): sequencing the most valuable type-strain genomes for metagenomic binning, comparative biology and taxonomic classification.</title>
        <authorList>
            <person name="Goeker M."/>
        </authorList>
    </citation>
    <scope>NUCLEOTIDE SEQUENCE [LARGE SCALE GENOMIC DNA]</scope>
    <source>
        <strain evidence="2 3">DSM 29661</strain>
    </source>
</reference>
<name>A0A318KIQ5_9NEIS</name>
<dbReference type="Proteomes" id="UP000247555">
    <property type="component" value="Unassembled WGS sequence"/>
</dbReference>
<dbReference type="EMBL" id="QJKI01000015">
    <property type="protein sequence ID" value="PXX77731.1"/>
    <property type="molecule type" value="Genomic_DNA"/>
</dbReference>
<accession>A0A318KIQ5</accession>
<comment type="caution">
    <text evidence="2">The sequence shown here is derived from an EMBL/GenBank/DDBJ whole genome shotgun (WGS) entry which is preliminary data.</text>
</comment>
<organism evidence="2 3">
    <name type="scientific">Rivihabitans pingtungensis</name>
    <dbReference type="NCBI Taxonomy" id="1054498"/>
    <lineage>
        <taxon>Bacteria</taxon>
        <taxon>Pseudomonadati</taxon>
        <taxon>Pseudomonadota</taxon>
        <taxon>Betaproteobacteria</taxon>
        <taxon>Neisseriales</taxon>
        <taxon>Aquaspirillaceae</taxon>
        <taxon>Rivihabitans</taxon>
    </lineage>
</organism>
<evidence type="ECO:0000313" key="3">
    <source>
        <dbReference type="Proteomes" id="UP000247555"/>
    </source>
</evidence>
<feature type="compositionally biased region" description="Polar residues" evidence="1">
    <location>
        <begin position="1"/>
        <end position="19"/>
    </location>
</feature>
<feature type="region of interest" description="Disordered" evidence="1">
    <location>
        <begin position="1"/>
        <end position="26"/>
    </location>
</feature>